<dbReference type="SUPFAM" id="SSF81660">
    <property type="entry name" value="Metal cation-transporting ATPase, ATP-binding domain N"/>
    <property type="match status" value="1"/>
</dbReference>
<evidence type="ECO:0000256" key="4">
    <source>
        <dbReference type="ARBA" id="ARBA00022692"/>
    </source>
</evidence>
<comment type="similarity">
    <text evidence="2">Belongs to the cation transport ATPase (P-type) (TC 3.A.3) family. Type IIA subfamily.</text>
</comment>
<feature type="region of interest" description="Disordered" evidence="11">
    <location>
        <begin position="409"/>
        <end position="431"/>
    </location>
</feature>
<gene>
    <name evidence="14" type="ORF">AB5L97_15620</name>
</gene>
<dbReference type="PROSITE" id="PS00154">
    <property type="entry name" value="ATPASE_E1_E2"/>
    <property type="match status" value="1"/>
</dbReference>
<proteinExistence type="inferred from homology"/>
<dbReference type="PRINTS" id="PR00121">
    <property type="entry name" value="NAKATPASE"/>
</dbReference>
<keyword evidence="6" id="KW-0067">ATP-binding</keyword>
<evidence type="ECO:0000256" key="11">
    <source>
        <dbReference type="SAM" id="MobiDB-lite"/>
    </source>
</evidence>
<dbReference type="InterPro" id="IPR008250">
    <property type="entry name" value="ATPase_P-typ_transduc_dom_A_sf"/>
</dbReference>
<dbReference type="InterPro" id="IPR059000">
    <property type="entry name" value="ATPase_P-type_domA"/>
</dbReference>
<organism evidence="14">
    <name type="scientific">Sinomonas puerhi</name>
    <dbReference type="NCBI Taxonomy" id="3238584"/>
    <lineage>
        <taxon>Bacteria</taxon>
        <taxon>Bacillati</taxon>
        <taxon>Actinomycetota</taxon>
        <taxon>Actinomycetes</taxon>
        <taxon>Micrococcales</taxon>
        <taxon>Micrococcaceae</taxon>
        <taxon>Sinomonas</taxon>
    </lineage>
</organism>
<keyword evidence="5" id="KW-0547">Nucleotide-binding</keyword>
<dbReference type="InterPro" id="IPR018303">
    <property type="entry name" value="ATPase_P-typ_P_site"/>
</dbReference>
<feature type="domain" description="Cation-transporting P-type ATPase N-terminal" evidence="13">
    <location>
        <begin position="1"/>
        <end position="60"/>
    </location>
</feature>
<accession>A0AB39L3D0</accession>
<dbReference type="InterPro" id="IPR036412">
    <property type="entry name" value="HAD-like_sf"/>
</dbReference>
<dbReference type="Gene3D" id="2.70.150.10">
    <property type="entry name" value="Calcium-transporting ATPase, cytoplasmic transduction domain A"/>
    <property type="match status" value="1"/>
</dbReference>
<dbReference type="InterPro" id="IPR006068">
    <property type="entry name" value="ATPase_P-typ_cation-transptr_C"/>
</dbReference>
<dbReference type="RefSeq" id="WP_369045342.1">
    <property type="nucleotide sequence ID" value="NZ_CP163302.1"/>
</dbReference>
<protein>
    <submittedName>
        <fullName evidence="14">Cation-translocating P-type ATPase</fullName>
    </submittedName>
</protein>
<dbReference type="InterPro" id="IPR050510">
    <property type="entry name" value="Cation_transp_ATPase_P-type"/>
</dbReference>
<evidence type="ECO:0000256" key="2">
    <source>
        <dbReference type="ARBA" id="ARBA00005675"/>
    </source>
</evidence>
<dbReference type="Pfam" id="PF00690">
    <property type="entry name" value="Cation_ATPase_N"/>
    <property type="match status" value="1"/>
</dbReference>
<evidence type="ECO:0000256" key="7">
    <source>
        <dbReference type="ARBA" id="ARBA00022967"/>
    </source>
</evidence>
<evidence type="ECO:0000256" key="8">
    <source>
        <dbReference type="ARBA" id="ARBA00022989"/>
    </source>
</evidence>
<keyword evidence="3" id="KW-1003">Cell membrane</keyword>
<evidence type="ECO:0000256" key="10">
    <source>
        <dbReference type="ARBA" id="ARBA00049360"/>
    </source>
</evidence>
<evidence type="ECO:0000256" key="12">
    <source>
        <dbReference type="SAM" id="Phobius"/>
    </source>
</evidence>
<dbReference type="Gene3D" id="3.40.50.1000">
    <property type="entry name" value="HAD superfamily/HAD-like"/>
    <property type="match status" value="1"/>
</dbReference>
<dbReference type="Gene3D" id="3.40.1110.10">
    <property type="entry name" value="Calcium-transporting ATPase, cytoplasmic domain N"/>
    <property type="match status" value="1"/>
</dbReference>
<dbReference type="InterPro" id="IPR001757">
    <property type="entry name" value="P_typ_ATPase"/>
</dbReference>
<dbReference type="GO" id="GO:0005524">
    <property type="term" value="F:ATP binding"/>
    <property type="evidence" value="ECO:0007669"/>
    <property type="project" value="UniProtKB-KW"/>
</dbReference>
<dbReference type="InterPro" id="IPR023298">
    <property type="entry name" value="ATPase_P-typ_TM_dom_sf"/>
</dbReference>
<dbReference type="PANTHER" id="PTHR43294">
    <property type="entry name" value="SODIUM/POTASSIUM-TRANSPORTING ATPASE SUBUNIT ALPHA"/>
    <property type="match status" value="1"/>
</dbReference>
<dbReference type="SFLD" id="SFLDF00027">
    <property type="entry name" value="p-type_atpase"/>
    <property type="match status" value="1"/>
</dbReference>
<evidence type="ECO:0000256" key="5">
    <source>
        <dbReference type="ARBA" id="ARBA00022741"/>
    </source>
</evidence>
<sequence>MTLPEGLDSGQVEELSERFGPNSLPRERPRPWWLRLAAELGHFFALMLWAASALAFIAGMPELGWAIAAVVVVNGLFAFFQEARAERASAKLRELLPSNVQVRRDGRTTVVGAVDLVPGDVVLLTAGDRVPADLDFLQASGVSIDESMLTGESLPVPRGAGDAASGGTFVAVGDAVGRVTATGSATRLAEIARLTTRAVPPPSPLDLELKRIVKIIAVVAVTVGAVFFLVSLLIGNPLTGAFLFAIGVTVALVPEGLLPTVTLSLAMGAQRMSRRHALVRNLEAVETLGSTTFICTDKTGTLTQNRMSAVEVWTPAGSATIEGHGYAPEAALDGPPEALVAAAQLATGAHAASQGDIEEHDGEWRAVGDPMEAALAALDRRLGGAAEGPIPLASFAFDGERKRQSVVLDGDSSGPGAEAQQVPGTVPATPPELWVKGAPEVLFDLCLGDRARTTPGGTQASARSAGHGAGVFEDGGGSAGDRRGDDAWRTRAGAVLEELAARGLRVLAVASRSLAPAEAEAAARGEASAVVLEQGLVLRGLIGLHDPPRPAVEGAIRQAREAGIRIAMVTGDHPATAAAIAREIGLIDRNSGDHKSGSGAVLEGASLPEDLQVLGALLDRDGVVISRVTPEQKLRVAHALQGRGHCVAMTGDGVNDGPALEAADIGVAMGRSGTDVARNAADLVLLDDDFATIIVAVEQGRATYANIRRFLTYHLTDNVAELTPFVVWALSAGHFPLALGVLQILFLDIGTDLLPALALGGEKPSLGVLKRPPERRHLMDGSLMFRVFAVLGPVEVVFEMTAFAVVLWLGGWRPGGDLPSAGVVAAASGAAFTAVVLGQLANAYACRSASWPAWRLSWGSNRMLLWAIVVELGLLALFLFVGPVARLLGQGPPPLEGFVLAALAIPGVVIGDALHKALRHRLGRGRTHPVLPHH</sequence>
<dbReference type="Pfam" id="PF00702">
    <property type="entry name" value="Hydrolase"/>
    <property type="match status" value="1"/>
</dbReference>
<dbReference type="NCBIfam" id="TIGR01494">
    <property type="entry name" value="ATPase_P-type"/>
    <property type="match status" value="2"/>
</dbReference>
<comment type="subcellular location">
    <subcellularLocation>
        <location evidence="1">Cell membrane</location>
        <topology evidence="1">Multi-pass membrane protein</topology>
    </subcellularLocation>
</comment>
<feature type="transmembrane region" description="Helical" evidence="12">
    <location>
        <begin position="783"/>
        <end position="809"/>
    </location>
</feature>
<keyword evidence="9 12" id="KW-0472">Membrane</keyword>
<dbReference type="GO" id="GO:0005886">
    <property type="term" value="C:plasma membrane"/>
    <property type="evidence" value="ECO:0007669"/>
    <property type="project" value="UniProtKB-SubCell"/>
</dbReference>
<evidence type="ECO:0000256" key="1">
    <source>
        <dbReference type="ARBA" id="ARBA00004651"/>
    </source>
</evidence>
<comment type="catalytic activity">
    <reaction evidence="10">
        <text>ATP + H2O = ADP + phosphate + H(+)</text>
        <dbReference type="Rhea" id="RHEA:13065"/>
        <dbReference type="ChEBI" id="CHEBI:15377"/>
        <dbReference type="ChEBI" id="CHEBI:15378"/>
        <dbReference type="ChEBI" id="CHEBI:30616"/>
        <dbReference type="ChEBI" id="CHEBI:43474"/>
        <dbReference type="ChEBI" id="CHEBI:456216"/>
    </reaction>
</comment>
<dbReference type="InterPro" id="IPR023214">
    <property type="entry name" value="HAD_sf"/>
</dbReference>
<keyword evidence="8 12" id="KW-1133">Transmembrane helix</keyword>
<feature type="compositionally biased region" description="Gly residues" evidence="11">
    <location>
        <begin position="467"/>
        <end position="479"/>
    </location>
</feature>
<dbReference type="Pfam" id="PF00689">
    <property type="entry name" value="Cation_ATPase_C"/>
    <property type="match status" value="1"/>
</dbReference>
<dbReference type="SUPFAM" id="SSF81665">
    <property type="entry name" value="Calcium ATPase, transmembrane domain M"/>
    <property type="match status" value="1"/>
</dbReference>
<keyword evidence="4 12" id="KW-0812">Transmembrane</keyword>
<dbReference type="InterPro" id="IPR004014">
    <property type="entry name" value="ATPase_P-typ_cation-transptr_N"/>
</dbReference>
<name>A0AB39L3D0_9MICC</name>
<dbReference type="SUPFAM" id="SSF56784">
    <property type="entry name" value="HAD-like"/>
    <property type="match status" value="1"/>
</dbReference>
<reference evidence="14" key="1">
    <citation type="submission" date="2024-07" db="EMBL/GenBank/DDBJ databases">
        <authorList>
            <person name="fu j."/>
        </authorList>
    </citation>
    <scope>NUCLEOTIDE SEQUENCE</scope>
    <source>
        <strain evidence="14">P10A9</strain>
    </source>
</reference>
<dbReference type="EMBL" id="CP163302">
    <property type="protein sequence ID" value="XDP44682.1"/>
    <property type="molecule type" value="Genomic_DNA"/>
</dbReference>
<dbReference type="SMART" id="SM00831">
    <property type="entry name" value="Cation_ATPase_N"/>
    <property type="match status" value="1"/>
</dbReference>
<dbReference type="SFLD" id="SFLDS00003">
    <property type="entry name" value="Haloacid_Dehalogenase"/>
    <property type="match status" value="1"/>
</dbReference>
<feature type="transmembrane region" description="Helical" evidence="12">
    <location>
        <begin position="63"/>
        <end position="80"/>
    </location>
</feature>
<evidence type="ECO:0000256" key="9">
    <source>
        <dbReference type="ARBA" id="ARBA00023136"/>
    </source>
</evidence>
<feature type="transmembrane region" description="Helical" evidence="12">
    <location>
        <begin position="897"/>
        <end position="914"/>
    </location>
</feature>
<evidence type="ECO:0000313" key="14">
    <source>
        <dbReference type="EMBL" id="XDP44682.1"/>
    </source>
</evidence>
<feature type="transmembrane region" description="Helical" evidence="12">
    <location>
        <begin position="36"/>
        <end position="57"/>
    </location>
</feature>
<dbReference type="SUPFAM" id="SSF81653">
    <property type="entry name" value="Calcium ATPase, transduction domain A"/>
    <property type="match status" value="1"/>
</dbReference>
<dbReference type="PANTHER" id="PTHR43294:SF21">
    <property type="entry name" value="CATION TRANSPORTING ATPASE"/>
    <property type="match status" value="1"/>
</dbReference>
<dbReference type="AlphaFoldDB" id="A0AB39L3D0"/>
<dbReference type="GO" id="GO:0016887">
    <property type="term" value="F:ATP hydrolysis activity"/>
    <property type="evidence" value="ECO:0007669"/>
    <property type="project" value="InterPro"/>
</dbReference>
<evidence type="ECO:0000259" key="13">
    <source>
        <dbReference type="SMART" id="SM00831"/>
    </source>
</evidence>
<dbReference type="PRINTS" id="PR00119">
    <property type="entry name" value="CATATPASE"/>
</dbReference>
<dbReference type="InterPro" id="IPR023299">
    <property type="entry name" value="ATPase_P-typ_cyto_dom_N"/>
</dbReference>
<evidence type="ECO:0000256" key="6">
    <source>
        <dbReference type="ARBA" id="ARBA00022840"/>
    </source>
</evidence>
<feature type="transmembrane region" description="Helical" evidence="12">
    <location>
        <begin position="215"/>
        <end position="235"/>
    </location>
</feature>
<feature type="transmembrane region" description="Helical" evidence="12">
    <location>
        <begin position="821"/>
        <end position="842"/>
    </location>
</feature>
<dbReference type="InterPro" id="IPR044492">
    <property type="entry name" value="P_typ_ATPase_HD_dom"/>
</dbReference>
<keyword evidence="7" id="KW-1278">Translocase</keyword>
<dbReference type="Pfam" id="PF00122">
    <property type="entry name" value="E1-E2_ATPase"/>
    <property type="match status" value="1"/>
</dbReference>
<feature type="transmembrane region" description="Helical" evidence="12">
    <location>
        <begin position="241"/>
        <end position="266"/>
    </location>
</feature>
<feature type="transmembrane region" description="Helical" evidence="12">
    <location>
        <begin position="863"/>
        <end position="885"/>
    </location>
</feature>
<feature type="region of interest" description="Disordered" evidence="11">
    <location>
        <begin position="454"/>
        <end position="484"/>
    </location>
</feature>
<dbReference type="Gene3D" id="1.20.1110.10">
    <property type="entry name" value="Calcium-transporting ATPase, transmembrane domain"/>
    <property type="match status" value="2"/>
</dbReference>
<feature type="region of interest" description="Disordered" evidence="11">
    <location>
        <begin position="1"/>
        <end position="22"/>
    </location>
</feature>
<evidence type="ECO:0000256" key="3">
    <source>
        <dbReference type="ARBA" id="ARBA00022475"/>
    </source>
</evidence>
<dbReference type="SFLD" id="SFLDG00002">
    <property type="entry name" value="C1.7:_P-type_atpase_like"/>
    <property type="match status" value="1"/>
</dbReference>
<dbReference type="KEGG" id="spue:AB5L97_15620"/>